<dbReference type="InterPro" id="IPR010982">
    <property type="entry name" value="Lambda_DNA-bd_dom_sf"/>
</dbReference>
<dbReference type="InterPro" id="IPR015927">
    <property type="entry name" value="Peptidase_S24_S26A/B/C"/>
</dbReference>
<dbReference type="PANTHER" id="PTHR40661:SF3">
    <property type="entry name" value="FELS-1 PROPHAGE TRANSCRIPTIONAL REGULATOR"/>
    <property type="match status" value="1"/>
</dbReference>
<dbReference type="GO" id="GO:0003677">
    <property type="term" value="F:DNA binding"/>
    <property type="evidence" value="ECO:0007669"/>
    <property type="project" value="UniProtKB-KW"/>
</dbReference>
<evidence type="ECO:0000259" key="4">
    <source>
        <dbReference type="PROSITE" id="PS50943"/>
    </source>
</evidence>
<proteinExistence type="predicted"/>
<dbReference type="Gene3D" id="2.10.109.10">
    <property type="entry name" value="Umud Fragment, subunit A"/>
    <property type="match status" value="1"/>
</dbReference>
<organism evidence="5 6">
    <name type="scientific">Solitalea longa</name>
    <dbReference type="NCBI Taxonomy" id="2079460"/>
    <lineage>
        <taxon>Bacteria</taxon>
        <taxon>Pseudomonadati</taxon>
        <taxon>Bacteroidota</taxon>
        <taxon>Sphingobacteriia</taxon>
        <taxon>Sphingobacteriales</taxon>
        <taxon>Sphingobacteriaceae</taxon>
        <taxon>Solitalea</taxon>
    </lineage>
</organism>
<dbReference type="PROSITE" id="PS50943">
    <property type="entry name" value="HTH_CROC1"/>
    <property type="match status" value="1"/>
</dbReference>
<dbReference type="Pfam" id="PF01381">
    <property type="entry name" value="HTH_3"/>
    <property type="match status" value="1"/>
</dbReference>
<evidence type="ECO:0000313" key="5">
    <source>
        <dbReference type="EMBL" id="POY37520.1"/>
    </source>
</evidence>
<dbReference type="SUPFAM" id="SSF47413">
    <property type="entry name" value="lambda repressor-like DNA-binding domains"/>
    <property type="match status" value="1"/>
</dbReference>
<evidence type="ECO:0000313" key="6">
    <source>
        <dbReference type="Proteomes" id="UP000236893"/>
    </source>
</evidence>
<dbReference type="InterPro" id="IPR001387">
    <property type="entry name" value="Cro/C1-type_HTH"/>
</dbReference>
<keyword evidence="3" id="KW-0804">Transcription</keyword>
<evidence type="ECO:0000256" key="3">
    <source>
        <dbReference type="ARBA" id="ARBA00023163"/>
    </source>
</evidence>
<name>A0A2S5A4J8_9SPHI</name>
<dbReference type="Proteomes" id="UP000236893">
    <property type="component" value="Unassembled WGS sequence"/>
</dbReference>
<sequence>MGIISQNLKYLRKRKGITQQQLADNLEVKRAVIGAYEEDRAEPKTELLIKMANLFSISVDEFISERINDKWFAKKEKTAEEEKNNAASGLRILSITVDSEQNENIELIPAKASAGYLNGYADPQYVAELPKFHLPFLKGGTFRAFELKGDSMLPLEPGTIVVGEYIENYGEIKSGDTYVVLSKDEGIVYKRVTNKIKENKKLFLASDNKQYETYSINAEDILEVWRAKAFISTAFPTPSTEPSLEKLTEMVEQLQKTVTKLKTND</sequence>
<dbReference type="Pfam" id="PF00717">
    <property type="entry name" value="Peptidase_S24"/>
    <property type="match status" value="1"/>
</dbReference>
<keyword evidence="1" id="KW-0805">Transcription regulation</keyword>
<gene>
    <name evidence="5" type="ORF">C3K47_07080</name>
</gene>
<dbReference type="EMBL" id="PQVF01000004">
    <property type="protein sequence ID" value="POY37520.1"/>
    <property type="molecule type" value="Genomic_DNA"/>
</dbReference>
<evidence type="ECO:0000256" key="1">
    <source>
        <dbReference type="ARBA" id="ARBA00023015"/>
    </source>
</evidence>
<comment type="caution">
    <text evidence="5">The sequence shown here is derived from an EMBL/GenBank/DDBJ whole genome shotgun (WGS) entry which is preliminary data.</text>
</comment>
<keyword evidence="2" id="KW-0238">DNA-binding</keyword>
<dbReference type="RefSeq" id="WP_103788427.1">
    <property type="nucleotide sequence ID" value="NZ_PQVF01000004.1"/>
</dbReference>
<keyword evidence="6" id="KW-1185">Reference proteome</keyword>
<dbReference type="SUPFAM" id="SSF51306">
    <property type="entry name" value="LexA/Signal peptidase"/>
    <property type="match status" value="1"/>
</dbReference>
<dbReference type="AlphaFoldDB" id="A0A2S5A4J8"/>
<dbReference type="Gene3D" id="1.10.260.40">
    <property type="entry name" value="lambda repressor-like DNA-binding domains"/>
    <property type="match status" value="1"/>
</dbReference>
<dbReference type="CDD" id="cd06529">
    <property type="entry name" value="S24_LexA-like"/>
    <property type="match status" value="1"/>
</dbReference>
<dbReference type="OrthoDB" id="3831186at2"/>
<evidence type="ECO:0000256" key="2">
    <source>
        <dbReference type="ARBA" id="ARBA00023125"/>
    </source>
</evidence>
<dbReference type="InterPro" id="IPR039418">
    <property type="entry name" value="LexA-like"/>
</dbReference>
<dbReference type="InterPro" id="IPR036286">
    <property type="entry name" value="LexA/Signal_pep-like_sf"/>
</dbReference>
<protein>
    <submittedName>
        <fullName evidence="5">Transcriptional regulator</fullName>
    </submittedName>
</protein>
<dbReference type="PANTHER" id="PTHR40661">
    <property type="match status" value="1"/>
</dbReference>
<dbReference type="SMART" id="SM00530">
    <property type="entry name" value="HTH_XRE"/>
    <property type="match status" value="1"/>
</dbReference>
<dbReference type="CDD" id="cd00093">
    <property type="entry name" value="HTH_XRE"/>
    <property type="match status" value="1"/>
</dbReference>
<accession>A0A2S5A4J8</accession>
<reference evidence="5 6" key="1">
    <citation type="submission" date="2018-01" db="EMBL/GenBank/DDBJ databases">
        <authorList>
            <person name="Gaut B.S."/>
            <person name="Morton B.R."/>
            <person name="Clegg M.T."/>
            <person name="Duvall M.R."/>
        </authorList>
    </citation>
    <scope>NUCLEOTIDE SEQUENCE [LARGE SCALE GENOMIC DNA]</scope>
    <source>
        <strain evidence="5 6">HR-AV</strain>
    </source>
</reference>
<feature type="domain" description="HTH cro/C1-type" evidence="4">
    <location>
        <begin position="8"/>
        <end position="62"/>
    </location>
</feature>